<evidence type="ECO:0000256" key="1">
    <source>
        <dbReference type="SAM" id="MobiDB-lite"/>
    </source>
</evidence>
<organism evidence="2 3">
    <name type="scientific">Psychrobacter luti</name>
    <dbReference type="NCBI Taxonomy" id="198481"/>
    <lineage>
        <taxon>Bacteria</taxon>
        <taxon>Pseudomonadati</taxon>
        <taxon>Pseudomonadota</taxon>
        <taxon>Gammaproteobacteria</taxon>
        <taxon>Moraxellales</taxon>
        <taxon>Moraxellaceae</taxon>
        <taxon>Psychrobacter</taxon>
    </lineage>
</organism>
<dbReference type="Proteomes" id="UP000588111">
    <property type="component" value="Unassembled WGS sequence"/>
</dbReference>
<protein>
    <recommendedName>
        <fullName evidence="4">YbjN domain-containing protein</fullName>
    </recommendedName>
</protein>
<evidence type="ECO:0008006" key="4">
    <source>
        <dbReference type="Google" id="ProtNLM"/>
    </source>
</evidence>
<feature type="region of interest" description="Disordered" evidence="1">
    <location>
        <begin position="46"/>
        <end position="98"/>
    </location>
</feature>
<dbReference type="AlphaFoldDB" id="A0A839TCR0"/>
<feature type="compositionally biased region" description="Acidic residues" evidence="1">
    <location>
        <begin position="71"/>
        <end position="81"/>
    </location>
</feature>
<dbReference type="EMBL" id="JACHXL010000003">
    <property type="protein sequence ID" value="MBB3106958.1"/>
    <property type="molecule type" value="Genomic_DNA"/>
</dbReference>
<keyword evidence="3" id="KW-1185">Reference proteome</keyword>
<name>A0A839TCR0_9GAMM</name>
<evidence type="ECO:0000313" key="3">
    <source>
        <dbReference type="Proteomes" id="UP000588111"/>
    </source>
</evidence>
<feature type="compositionally biased region" description="Basic and acidic residues" evidence="1">
    <location>
        <begin position="46"/>
        <end position="70"/>
    </location>
</feature>
<dbReference type="RefSeq" id="WP_183620219.1">
    <property type="nucleotide sequence ID" value="NZ_CAJHAH010000003.1"/>
</dbReference>
<evidence type="ECO:0000313" key="2">
    <source>
        <dbReference type="EMBL" id="MBB3106958.1"/>
    </source>
</evidence>
<proteinExistence type="predicted"/>
<gene>
    <name evidence="2" type="ORF">FHS24_001475</name>
</gene>
<dbReference type="InterPro" id="IPR019660">
    <property type="entry name" value="Put_sensory_transdc_reg_YbjN"/>
</dbReference>
<feature type="region of interest" description="Disordered" evidence="1">
    <location>
        <begin position="117"/>
        <end position="151"/>
    </location>
</feature>
<comment type="caution">
    <text evidence="2">The sequence shown here is derived from an EMBL/GenBank/DDBJ whole genome shotgun (WGS) entry which is preliminary data.</text>
</comment>
<dbReference type="Pfam" id="PF10722">
    <property type="entry name" value="YbjN"/>
    <property type="match status" value="1"/>
</dbReference>
<sequence>MSQSPKLSLWQRIKQLLNISAVQAVIDDIKVAQDLDVDVGADLDLTKQDKNNSQPSKDESDSIKSRPKDSDDNDNDNDDTDGSGSNPDLNYSLNHNVNHSFDNSPDDVIYNSLSSNIDSRLDSSTDTDTGTGTGTDAYFDNDIEGMTKQNSDDDTPIVNYLKQYFDEQQWHYNHYRPRASGNKNSDIQQSHHLSLRMRNKKLDCGYLFRVQEKNNLLAVYGILPFLIPESHQSAAMLLITQINYDMLIGNLEMDINDGEIRYKNAIDVEAVGMDENTIEHLLQSVIAMTTVTYEIFSDLVNNQNPAAELQDLLMTLHQQEDARTFFLPTQFVQ</sequence>
<reference evidence="2 3" key="1">
    <citation type="submission" date="2020-08" db="EMBL/GenBank/DDBJ databases">
        <title>Genomic Encyclopedia of Type Strains, Phase III (KMG-III): the genomes of soil and plant-associated and newly described type strains.</title>
        <authorList>
            <person name="Whitman W."/>
        </authorList>
    </citation>
    <scope>NUCLEOTIDE SEQUENCE [LARGE SCALE GENOMIC DNA]</scope>
    <source>
        <strain evidence="2 3">CECT 5885</strain>
    </source>
</reference>
<accession>A0A839TCR0</accession>
<feature type="compositionally biased region" description="Polar residues" evidence="1">
    <location>
        <begin position="89"/>
        <end position="98"/>
    </location>
</feature>
<feature type="compositionally biased region" description="Low complexity" evidence="1">
    <location>
        <begin position="126"/>
        <end position="136"/>
    </location>
</feature>